<proteinExistence type="predicted"/>
<feature type="domain" description="AB hydrolase-1" evidence="2">
    <location>
        <begin position="47"/>
        <end position="325"/>
    </location>
</feature>
<dbReference type="InterPro" id="IPR029058">
    <property type="entry name" value="AB_hydrolase_fold"/>
</dbReference>
<feature type="region of interest" description="Disordered" evidence="1">
    <location>
        <begin position="1"/>
        <end position="21"/>
    </location>
</feature>
<accession>A0A370T9V9</accession>
<evidence type="ECO:0000256" key="1">
    <source>
        <dbReference type="SAM" id="MobiDB-lite"/>
    </source>
</evidence>
<feature type="compositionally biased region" description="Low complexity" evidence="1">
    <location>
        <begin position="1"/>
        <end position="16"/>
    </location>
</feature>
<dbReference type="Gene3D" id="3.40.50.1820">
    <property type="entry name" value="alpha/beta hydrolase"/>
    <property type="match status" value="1"/>
</dbReference>
<dbReference type="OrthoDB" id="3466836at2759"/>
<dbReference type="RefSeq" id="XP_031864982.1">
    <property type="nucleotide sequence ID" value="XM_032018958.1"/>
</dbReference>
<dbReference type="InterPro" id="IPR000073">
    <property type="entry name" value="AB_hydrolase_1"/>
</dbReference>
<evidence type="ECO:0000313" key="4">
    <source>
        <dbReference type="Proteomes" id="UP000254866"/>
    </source>
</evidence>
<protein>
    <recommendedName>
        <fullName evidence="2">AB hydrolase-1 domain-containing protein</fullName>
    </recommendedName>
</protein>
<dbReference type="Pfam" id="PF12697">
    <property type="entry name" value="Abhydrolase_6"/>
    <property type="match status" value="1"/>
</dbReference>
<comment type="caution">
    <text evidence="3">The sequence shown here is derived from an EMBL/GenBank/DDBJ whole genome shotgun (WGS) entry which is preliminary data.</text>
</comment>
<evidence type="ECO:0000313" key="3">
    <source>
        <dbReference type="EMBL" id="RDL30457.1"/>
    </source>
</evidence>
<dbReference type="GeneID" id="43603184"/>
<gene>
    <name evidence="3" type="ORF">BP5553_10335</name>
</gene>
<sequence>MPSSTTSSSCTSPDPSHLTIPSKPTAPISYTFFPGANPSSSPSTHLIIFINGLGLPAASWTPSINILRTKLPSHPACLTYDRYGQGLTTARDPIDGSPGKEDGHDFLDVVADLHEIINVIAATKFSFADDAKDIENGKLQLLMIGSSIGCPIIRLYAQHHSGLVSGAIFLDSNIANANFSDFLPDPDDPSFTPDMVVADDCTLMQYRGARDRLAAMFDLGVKNAENLDRRSGRTLLPSAESPKLVGPAGKGPWLNVVGHDPEVFAESGLERMGTPKSLTMRFTNPYWAKYNKGLTRITDPERCQGVAIAKGCGHFIHSDDPEFVAGEVMSIIEKLGW</sequence>
<dbReference type="SUPFAM" id="SSF53474">
    <property type="entry name" value="alpha/beta-Hydrolases"/>
    <property type="match status" value="1"/>
</dbReference>
<dbReference type="Proteomes" id="UP000254866">
    <property type="component" value="Unassembled WGS sequence"/>
</dbReference>
<keyword evidence="4" id="KW-1185">Reference proteome</keyword>
<dbReference type="AlphaFoldDB" id="A0A370T9V9"/>
<dbReference type="EMBL" id="NPIC01000015">
    <property type="protein sequence ID" value="RDL30457.1"/>
    <property type="molecule type" value="Genomic_DNA"/>
</dbReference>
<reference evidence="3 4" key="1">
    <citation type="journal article" date="2018" name="IMA Fungus">
        <title>IMA Genome-F 9: Draft genome sequence of Annulohypoxylon stygium, Aspergillus mulundensis, Berkeleyomyces basicola (syn. Thielaviopsis basicola), Ceratocystis smalleyi, two Cercospora beticola strains, Coleophoma cylindrospora, Fusarium fracticaudum, Phialophora cf. hyalina, and Morchella septimelata.</title>
        <authorList>
            <person name="Wingfield B.D."/>
            <person name="Bills G.F."/>
            <person name="Dong Y."/>
            <person name="Huang W."/>
            <person name="Nel W.J."/>
            <person name="Swalarsk-Parry B.S."/>
            <person name="Vaghefi N."/>
            <person name="Wilken P.M."/>
            <person name="An Z."/>
            <person name="de Beer Z.W."/>
            <person name="De Vos L."/>
            <person name="Chen L."/>
            <person name="Duong T.A."/>
            <person name="Gao Y."/>
            <person name="Hammerbacher A."/>
            <person name="Kikkert J.R."/>
            <person name="Li Y."/>
            <person name="Li H."/>
            <person name="Li K."/>
            <person name="Li Q."/>
            <person name="Liu X."/>
            <person name="Ma X."/>
            <person name="Naidoo K."/>
            <person name="Pethybridge S.J."/>
            <person name="Sun J."/>
            <person name="Steenkamp E.T."/>
            <person name="van der Nest M.A."/>
            <person name="van Wyk S."/>
            <person name="Wingfield M.J."/>
            <person name="Xiong C."/>
            <person name="Yue Q."/>
            <person name="Zhang X."/>
        </authorList>
    </citation>
    <scope>NUCLEOTIDE SEQUENCE [LARGE SCALE GENOMIC DNA]</scope>
    <source>
        <strain evidence="3 4">BP 5553</strain>
    </source>
</reference>
<evidence type="ECO:0000259" key="2">
    <source>
        <dbReference type="Pfam" id="PF12697"/>
    </source>
</evidence>
<organism evidence="3 4">
    <name type="scientific">Venustampulla echinocandica</name>
    <dbReference type="NCBI Taxonomy" id="2656787"/>
    <lineage>
        <taxon>Eukaryota</taxon>
        <taxon>Fungi</taxon>
        <taxon>Dikarya</taxon>
        <taxon>Ascomycota</taxon>
        <taxon>Pezizomycotina</taxon>
        <taxon>Leotiomycetes</taxon>
        <taxon>Helotiales</taxon>
        <taxon>Pleuroascaceae</taxon>
        <taxon>Venustampulla</taxon>
    </lineage>
</organism>
<name>A0A370T9V9_9HELO</name>